<keyword evidence="1" id="KW-0732">Signal</keyword>
<evidence type="ECO:0000313" key="2">
    <source>
        <dbReference type="EMBL" id="CAD7089055.1"/>
    </source>
</evidence>
<name>A0A7R8UXP9_HERIL</name>
<dbReference type="Proteomes" id="UP000594454">
    <property type="component" value="Chromosome 4"/>
</dbReference>
<dbReference type="InParanoid" id="A0A7R8UXP9"/>
<dbReference type="FunCoup" id="A0A7R8UXP9">
    <property type="interactions" value="75"/>
</dbReference>
<reference evidence="2 3" key="1">
    <citation type="submission" date="2020-11" db="EMBL/GenBank/DDBJ databases">
        <authorList>
            <person name="Wallbank WR R."/>
            <person name="Pardo Diaz C."/>
            <person name="Kozak K."/>
            <person name="Martin S."/>
            <person name="Jiggins C."/>
            <person name="Moest M."/>
            <person name="Warren A I."/>
            <person name="Generalovic N T."/>
            <person name="Byers J.R.P. K."/>
            <person name="Montejo-Kovacevich G."/>
            <person name="Yen C E."/>
        </authorList>
    </citation>
    <scope>NUCLEOTIDE SEQUENCE [LARGE SCALE GENOMIC DNA]</scope>
</reference>
<dbReference type="EMBL" id="LR899012">
    <property type="protein sequence ID" value="CAD7089055.1"/>
    <property type="molecule type" value="Genomic_DNA"/>
</dbReference>
<proteinExistence type="predicted"/>
<keyword evidence="3" id="KW-1185">Reference proteome</keyword>
<evidence type="ECO:0000313" key="3">
    <source>
        <dbReference type="Proteomes" id="UP000594454"/>
    </source>
</evidence>
<sequence>MLVRIVYFGFLLGATFAKSYNPPSLNCGRQQCRDDGEVICGKLEDNYKLFTGSCAVLAHYCDTGEQYTIIPYDQCPPQAFNVPRSCPEQEDYVCATADNQTYRVFKNYCEYNNFLMVLRRVYWTVTLDHCIGLPDMPSGICSSLTATGGEVCAFDGTIYTLFPSVSALNQEKCFNNERWQRVSLIYC</sequence>
<feature type="chain" id="PRO_5031443937" evidence="1">
    <location>
        <begin position="18"/>
        <end position="187"/>
    </location>
</feature>
<dbReference type="AlphaFoldDB" id="A0A7R8UXP9"/>
<protein>
    <submittedName>
        <fullName evidence="2">Uncharacterized protein</fullName>
    </submittedName>
</protein>
<accession>A0A7R8UXP9</accession>
<feature type="signal peptide" evidence="1">
    <location>
        <begin position="1"/>
        <end position="17"/>
    </location>
</feature>
<gene>
    <name evidence="2" type="ORF">HERILL_LOCUS11635</name>
</gene>
<evidence type="ECO:0000256" key="1">
    <source>
        <dbReference type="SAM" id="SignalP"/>
    </source>
</evidence>
<organism evidence="2 3">
    <name type="scientific">Hermetia illucens</name>
    <name type="common">Black soldier fly</name>
    <dbReference type="NCBI Taxonomy" id="343691"/>
    <lineage>
        <taxon>Eukaryota</taxon>
        <taxon>Metazoa</taxon>
        <taxon>Ecdysozoa</taxon>
        <taxon>Arthropoda</taxon>
        <taxon>Hexapoda</taxon>
        <taxon>Insecta</taxon>
        <taxon>Pterygota</taxon>
        <taxon>Neoptera</taxon>
        <taxon>Endopterygota</taxon>
        <taxon>Diptera</taxon>
        <taxon>Brachycera</taxon>
        <taxon>Stratiomyomorpha</taxon>
        <taxon>Stratiomyidae</taxon>
        <taxon>Hermetiinae</taxon>
        <taxon>Hermetia</taxon>
    </lineage>
</organism>